<evidence type="ECO:0000256" key="10">
    <source>
        <dbReference type="ARBA" id="ARBA00023324"/>
    </source>
</evidence>
<feature type="active site" evidence="13">
    <location>
        <position position="109"/>
    </location>
</feature>
<dbReference type="OrthoDB" id="6880011at2759"/>
<dbReference type="GO" id="GO:0046872">
    <property type="term" value="F:metal ion binding"/>
    <property type="evidence" value="ECO:0007669"/>
    <property type="project" value="UniProtKB-KW"/>
</dbReference>
<evidence type="ECO:0000256" key="1">
    <source>
        <dbReference type="ARBA" id="ARBA00001971"/>
    </source>
</evidence>
<evidence type="ECO:0000256" key="8">
    <source>
        <dbReference type="ARBA" id="ARBA00023002"/>
    </source>
</evidence>
<dbReference type="KEGG" id="sapo:SAPIO_CDS2912"/>
<evidence type="ECO:0000256" key="9">
    <source>
        <dbReference type="ARBA" id="ARBA00023004"/>
    </source>
</evidence>
<dbReference type="InterPro" id="IPR002226">
    <property type="entry name" value="Catalase_haem_BS"/>
</dbReference>
<dbReference type="AlphaFoldDB" id="A0A084GBT9"/>
<dbReference type="PANTHER" id="PTHR42821">
    <property type="entry name" value="CATALASE"/>
    <property type="match status" value="1"/>
</dbReference>
<dbReference type="CDD" id="cd03132">
    <property type="entry name" value="GATase1_catalase"/>
    <property type="match status" value="1"/>
</dbReference>
<accession>A0A084GBT9</accession>
<evidence type="ECO:0000256" key="5">
    <source>
        <dbReference type="ARBA" id="ARBA00022559"/>
    </source>
</evidence>
<dbReference type="InterPro" id="IPR043156">
    <property type="entry name" value="Catalase_clade2_helical"/>
</dbReference>
<comment type="caution">
    <text evidence="19">The sequence shown here is derived from an EMBL/GenBank/DDBJ whole genome shotgun (WGS) entry which is preliminary data.</text>
</comment>
<dbReference type="InterPro" id="IPR018028">
    <property type="entry name" value="Catalase"/>
</dbReference>
<feature type="signal peptide" evidence="17">
    <location>
        <begin position="1"/>
        <end position="26"/>
    </location>
</feature>
<dbReference type="HOGENOM" id="CLU_010645_3_0_1"/>
<keyword evidence="6 12" id="KW-0349">Heme</keyword>
<dbReference type="FunFam" id="1.20.1370.20:FF:000001">
    <property type="entry name" value="Catalase HPII"/>
    <property type="match status" value="1"/>
</dbReference>
<dbReference type="PRINTS" id="PR00067">
    <property type="entry name" value="CATALASE"/>
</dbReference>
<evidence type="ECO:0000256" key="17">
    <source>
        <dbReference type="SAM" id="SignalP"/>
    </source>
</evidence>
<dbReference type="RefSeq" id="XP_016644600.1">
    <property type="nucleotide sequence ID" value="XM_016785818.1"/>
</dbReference>
<dbReference type="Pfam" id="PF00199">
    <property type="entry name" value="Catalase"/>
    <property type="match status" value="1"/>
</dbReference>
<comment type="cofactor">
    <cofactor evidence="1 12 14">
        <name>heme</name>
        <dbReference type="ChEBI" id="CHEBI:30413"/>
    </cofactor>
</comment>
<dbReference type="GeneID" id="27721984"/>
<feature type="binding site" description="axial binding residue" evidence="14">
    <location>
        <position position="396"/>
    </location>
    <ligand>
        <name>heme</name>
        <dbReference type="ChEBI" id="CHEBI:30413"/>
    </ligand>
    <ligandPart>
        <name>Fe</name>
        <dbReference type="ChEBI" id="CHEBI:18248"/>
    </ligandPart>
</feature>
<dbReference type="Gene3D" id="2.40.180.10">
    <property type="entry name" value="Catalase core domain"/>
    <property type="match status" value="1"/>
</dbReference>
<dbReference type="PANTHER" id="PTHR42821:SF3">
    <property type="entry name" value="CATALASE B"/>
    <property type="match status" value="1"/>
</dbReference>
<dbReference type="EC" id="1.11.1.6" evidence="4 12"/>
<dbReference type="Proteomes" id="UP000028545">
    <property type="component" value="Unassembled WGS sequence"/>
</dbReference>
<evidence type="ECO:0000256" key="16">
    <source>
        <dbReference type="RuleBase" id="RU004142"/>
    </source>
</evidence>
<dbReference type="Gene3D" id="1.20.1370.20">
    <property type="match status" value="1"/>
</dbReference>
<proteinExistence type="inferred from homology"/>
<evidence type="ECO:0000256" key="6">
    <source>
        <dbReference type="ARBA" id="ARBA00022617"/>
    </source>
</evidence>
<evidence type="ECO:0000313" key="19">
    <source>
        <dbReference type="EMBL" id="KEZ44801.1"/>
    </source>
</evidence>
<keyword evidence="17" id="KW-0732">Signal</keyword>
<evidence type="ECO:0000256" key="12">
    <source>
        <dbReference type="PIRNR" id="PIRNR038927"/>
    </source>
</evidence>
<dbReference type="InterPro" id="IPR010582">
    <property type="entry name" value="Catalase_immune_responsive"/>
</dbReference>
<dbReference type="InterPro" id="IPR011614">
    <property type="entry name" value="Catalase_core"/>
</dbReference>
<keyword evidence="5 12" id="KW-0575">Peroxidase</keyword>
<dbReference type="EMBL" id="JOWA01000087">
    <property type="protein sequence ID" value="KEZ44801.1"/>
    <property type="molecule type" value="Genomic_DNA"/>
</dbReference>
<dbReference type="GO" id="GO:0005829">
    <property type="term" value="C:cytosol"/>
    <property type="evidence" value="ECO:0007669"/>
    <property type="project" value="TreeGrafter"/>
</dbReference>
<dbReference type="PROSITE" id="PS51402">
    <property type="entry name" value="CATALASE_3"/>
    <property type="match status" value="1"/>
</dbReference>
<dbReference type="PIRSF" id="PIRSF038927">
    <property type="entry name" value="Catalase_clade2"/>
    <property type="match status" value="1"/>
</dbReference>
<evidence type="ECO:0000256" key="2">
    <source>
        <dbReference type="ARBA" id="ARBA00003918"/>
    </source>
</evidence>
<dbReference type="GO" id="GO:0006979">
    <property type="term" value="P:response to oxidative stress"/>
    <property type="evidence" value="ECO:0007669"/>
    <property type="project" value="InterPro"/>
</dbReference>
<dbReference type="PROSITE" id="PS00438">
    <property type="entry name" value="CATALASE_2"/>
    <property type="match status" value="1"/>
</dbReference>
<evidence type="ECO:0000259" key="18">
    <source>
        <dbReference type="SMART" id="SM01060"/>
    </source>
</evidence>
<evidence type="ECO:0000256" key="3">
    <source>
        <dbReference type="ARBA" id="ARBA00005329"/>
    </source>
</evidence>
<evidence type="ECO:0000256" key="11">
    <source>
        <dbReference type="ARBA" id="ARBA00049254"/>
    </source>
</evidence>
<dbReference type="InterPro" id="IPR020835">
    <property type="entry name" value="Catalase_sf"/>
</dbReference>
<evidence type="ECO:0000256" key="7">
    <source>
        <dbReference type="ARBA" id="ARBA00022723"/>
    </source>
</evidence>
<dbReference type="SUPFAM" id="SSF56634">
    <property type="entry name" value="Heme-dependent catalase-like"/>
    <property type="match status" value="1"/>
</dbReference>
<feature type="chain" id="PRO_5001775681" description="Catalase" evidence="17">
    <location>
        <begin position="27"/>
        <end position="725"/>
    </location>
</feature>
<name>A0A084GBT9_PSEDA</name>
<evidence type="ECO:0000313" key="20">
    <source>
        <dbReference type="Proteomes" id="UP000028545"/>
    </source>
</evidence>
<evidence type="ECO:0000256" key="4">
    <source>
        <dbReference type="ARBA" id="ARBA00012314"/>
    </source>
</evidence>
<comment type="function">
    <text evidence="16">Catalyzes the degradation of hydrogen peroxide (H(2)O(2)) generated by peroxisomal oxidases to water and oxygen, thereby protecting cells from the toxic effects of hydrogen peroxide.</text>
</comment>
<dbReference type="PROSITE" id="PS00437">
    <property type="entry name" value="CATALASE_1"/>
    <property type="match status" value="1"/>
</dbReference>
<dbReference type="InterPro" id="IPR029062">
    <property type="entry name" value="Class_I_gatase-like"/>
</dbReference>
<reference evidence="19 20" key="1">
    <citation type="journal article" date="2014" name="Genome Announc.">
        <title>Draft genome sequence of the pathogenic fungus Scedosporium apiospermum.</title>
        <authorList>
            <person name="Vandeputte P."/>
            <person name="Ghamrawi S."/>
            <person name="Rechenmann M."/>
            <person name="Iltis A."/>
            <person name="Giraud S."/>
            <person name="Fleury M."/>
            <person name="Thornton C."/>
            <person name="Delhaes L."/>
            <person name="Meyer W."/>
            <person name="Papon N."/>
            <person name="Bouchara J.P."/>
        </authorList>
    </citation>
    <scope>NUCLEOTIDE SEQUENCE [LARGE SCALE GENOMIC DNA]</scope>
    <source>
        <strain evidence="19 20">IHEM 14462</strain>
    </source>
</reference>
<keyword evidence="8 12" id="KW-0560">Oxidoreductase</keyword>
<dbReference type="InterPro" id="IPR024708">
    <property type="entry name" value="Catalase_AS"/>
</dbReference>
<dbReference type="InterPro" id="IPR024712">
    <property type="entry name" value="Catalase_clade2"/>
</dbReference>
<comment type="similarity">
    <text evidence="3 12 15">Belongs to the catalase family.</text>
</comment>
<evidence type="ECO:0000256" key="14">
    <source>
        <dbReference type="PIRSR" id="PIRSR038927-2"/>
    </source>
</evidence>
<dbReference type="OMA" id="YGDWSNI"/>
<keyword evidence="9 12" id="KW-0408">Iron</keyword>
<dbReference type="VEuPathDB" id="FungiDB:SAPIO_CDS2912"/>
<comment type="function">
    <text evidence="2 12">Occurs in almost all aerobically respiring organisms and serves to protect cells from the toxic effects of hydrogen peroxide.</text>
</comment>
<feature type="active site" evidence="13">
    <location>
        <position position="182"/>
    </location>
</feature>
<gene>
    <name evidence="19" type="ORF">SAPIO_CDS2912</name>
</gene>
<dbReference type="Pfam" id="PF18011">
    <property type="entry name" value="Catalase_C"/>
    <property type="match status" value="1"/>
</dbReference>
<comment type="catalytic activity">
    <reaction evidence="11 12 15">
        <text>2 H2O2 = O2 + 2 H2O</text>
        <dbReference type="Rhea" id="RHEA:20309"/>
        <dbReference type="ChEBI" id="CHEBI:15377"/>
        <dbReference type="ChEBI" id="CHEBI:15379"/>
        <dbReference type="ChEBI" id="CHEBI:16240"/>
        <dbReference type="EC" id="1.11.1.6"/>
    </reaction>
</comment>
<dbReference type="GO" id="GO:0042744">
    <property type="term" value="P:hydrogen peroxide catabolic process"/>
    <property type="evidence" value="ECO:0007669"/>
    <property type="project" value="UniProtKB-UniRule"/>
</dbReference>
<protein>
    <recommendedName>
        <fullName evidence="4 12">Catalase</fullName>
        <ecNumber evidence="4 12">1.11.1.6</ecNumber>
    </recommendedName>
</protein>
<dbReference type="InterPro" id="IPR041399">
    <property type="entry name" value="Catalase_large_C"/>
</dbReference>
<dbReference type="SMART" id="SM01060">
    <property type="entry name" value="Catalase"/>
    <property type="match status" value="1"/>
</dbReference>
<dbReference type="GO" id="GO:0020037">
    <property type="term" value="F:heme binding"/>
    <property type="evidence" value="ECO:0007669"/>
    <property type="project" value="UniProtKB-UniRule"/>
</dbReference>
<evidence type="ECO:0000256" key="13">
    <source>
        <dbReference type="PIRSR" id="PIRSR038927-1"/>
    </source>
</evidence>
<dbReference type="Gene3D" id="3.40.50.880">
    <property type="match status" value="1"/>
</dbReference>
<keyword evidence="20" id="KW-1185">Reference proteome</keyword>
<keyword evidence="10 12" id="KW-0376">Hydrogen peroxide</keyword>
<dbReference type="FunFam" id="2.40.180.10:FF:000003">
    <property type="entry name" value="Catalase"/>
    <property type="match status" value="1"/>
</dbReference>
<dbReference type="Pfam" id="PF06628">
    <property type="entry name" value="Catalase-rel"/>
    <property type="match status" value="1"/>
</dbReference>
<evidence type="ECO:0000256" key="15">
    <source>
        <dbReference type="RuleBase" id="RU000498"/>
    </source>
</evidence>
<feature type="domain" description="Catalase core" evidence="18">
    <location>
        <begin position="63"/>
        <end position="450"/>
    </location>
</feature>
<organism evidence="19 20">
    <name type="scientific">Pseudallescheria apiosperma</name>
    <name type="common">Scedosporium apiospermum</name>
    <dbReference type="NCBI Taxonomy" id="563466"/>
    <lineage>
        <taxon>Eukaryota</taxon>
        <taxon>Fungi</taxon>
        <taxon>Dikarya</taxon>
        <taxon>Ascomycota</taxon>
        <taxon>Pezizomycotina</taxon>
        <taxon>Sordariomycetes</taxon>
        <taxon>Hypocreomycetidae</taxon>
        <taxon>Microascales</taxon>
        <taxon>Microascaceae</taxon>
        <taxon>Scedosporium</taxon>
    </lineage>
</organism>
<dbReference type="GO" id="GO:0004096">
    <property type="term" value="F:catalase activity"/>
    <property type="evidence" value="ECO:0007669"/>
    <property type="project" value="UniProtKB-UniRule"/>
</dbReference>
<keyword evidence="7 12" id="KW-0479">Metal-binding</keyword>
<sequence>MKNPFQTNLPFLALLNLSTMASLVSGQCPFANRLKTRQEQGSSGDSRSFIQHNDVEDGDVYMTSDVGGPIADQRSLRAGDRGPTLLEDFIFRQKITRFDHERVPERVVHARGAGAYGKFVSYGDYSNITAASFLSSEGKETPVFVRFSTVLGSRGSPDTVRDVHGFATRFYTDEGNWDLVGNNIPVFFIQDAIQFPDVIHAGKPSPNSEIPQAGTAHDSAWDFFSMQTTALHTLFFAMSGFGIPRSYRHMDGFGVNTYRFVNDKGESKLVKFHWKTLQGKASLVWEEAQVTAGTNIDFHREDLWQAIESGHAPEWEFAVQLVDEDQAQAHGFDVLDPTKIIPEEIAPLQKLGKLTLDTNPRNYFAETEQIMFQPGHIVRGIDFSEDPLLQGRIFSYLDTQLSRHGGPNFEQIPINRPIADVHNNNRDGAAQMMIHGNTIHYSPNSLHDNLPRQANETDGNGFFTAPQRRLQGDYVRALPSSFDDHWSQPRLFYNSLTPAEQQQVVDAIRFETSNIKSDTVKNNVITQLNKVSNDIAARVATALGLPVPDPDPTYYHDNTTAGFSVLKDPLPTIAGLRVGVLATVNDSESLSQARDLKSKFDQEGVSTIVVAERYADGVDAIYSGIRANAFDGLVITKGTEALFGANATNPLYPRGRPAQTLEDSYNWGKPVAAVGSGSRAFDGSVVQRGPGVYTHNDTSSVVDSFKDGLRTFKFVDRFPTDNPSQ</sequence>